<organism evidence="2">
    <name type="scientific">hydrothermal vent metagenome</name>
    <dbReference type="NCBI Taxonomy" id="652676"/>
    <lineage>
        <taxon>unclassified sequences</taxon>
        <taxon>metagenomes</taxon>
        <taxon>ecological metagenomes</taxon>
    </lineage>
</organism>
<evidence type="ECO:0000313" key="2">
    <source>
        <dbReference type="EMBL" id="VAX19746.1"/>
    </source>
</evidence>
<evidence type="ECO:0000256" key="1">
    <source>
        <dbReference type="SAM" id="Phobius"/>
    </source>
</evidence>
<proteinExistence type="predicted"/>
<feature type="transmembrane region" description="Helical" evidence="1">
    <location>
        <begin position="172"/>
        <end position="195"/>
    </location>
</feature>
<feature type="transmembrane region" description="Helical" evidence="1">
    <location>
        <begin position="315"/>
        <end position="334"/>
    </location>
</feature>
<dbReference type="EMBL" id="UOGD01000151">
    <property type="protein sequence ID" value="VAX19746.1"/>
    <property type="molecule type" value="Genomic_DNA"/>
</dbReference>
<gene>
    <name evidence="2" type="ORF">MNBD_IGNAVI01-2076</name>
</gene>
<sequence length="967" mass="112032">MNQKNLYRIIGFIVFAIALAVYFLTVQPSVSFWDCGEFIASSYGLQVPHPPGTPFFLILGRFLSMIPFAENIALRVNTISVFSSAFVILFIYLIAIKLIENYNKNKYDSLFNASGTYIAAAIGALSLAFADTFWFNAVEAEVYAMSTFFIAFVTWLMLLWNEKADEPDSEKYLVMIAYLLGLSIGVHLMSVLAIVPIIMTIMFRKYVNDDETLKKTAYIFLIQAAGTIIIAVIIWAGATSTTPPSPEEYKAFDLRFVTIIGVFWIIFMASMWKKIFQRNSFYLPIIIGGIALLSVYPGFVKYIPKLIFALSGNSFVMNAVVFFAIFALMGYIIYWSKKTDKPTTNLLAKGVLFILLGYSTYSMTMIRANLDTPINLNEPKTMSEFESYMNREQYGDFPTFKRRFSQEGHQQGIYTNYDSDLDFFWNYQMQHMFNRYLGWNYIGRVSTVQGAGIRWSQLLAIPFLLALFGIYYHFKRDWKMASVMMAMFIFLGYLTAFYQNQQQPQPRERDYFYVGAFFVYSIWIAIGTRGIFDLVHTQFKESKLLKPVYIFLAVLMFVAVPVTMLITNFFTHDRSRNYVPWDYAYNLLQSAAPNAILFTNGDNDTFPLWYLQDVEGVRRDIRVANLSLLNTPWYIRQLKNTSPYGSKKVVLTMSDREINRIGPAKWNPREISIPVNKKAFEDIGITDTSITNTKAITWKMNNTTRFGNIPVVRIQDLVVLDMIKANNWERPIYFAVTCSDNSRIGLDDYLQMEGMAFRIVPKKRKSTAYYVNQKIMREQLFDEPESFSRSYKPGFKFRGLNDPTIFLNNNHQRLAQNYRNSFLRLAISYLDNGDKTKALETLDRMEEKLPRGNIQMRYELLNDLASLYYSAGGLKQYQEIINDLEPMMLKLIEKNPRDFQRQYNPYVILRDIYENRGEYKKLVDLFSILQKEVPDDPNIKNLIQRYQSMADAKEAKSIPKDTTSVKK</sequence>
<dbReference type="InterPro" id="IPR052724">
    <property type="entry name" value="GT117_domain-containing"/>
</dbReference>
<keyword evidence="1" id="KW-0472">Membrane</keyword>
<dbReference type="PANTHER" id="PTHR16214">
    <property type="entry name" value="TRANSMEMBRANE PROTEIN 260"/>
    <property type="match status" value="1"/>
</dbReference>
<feature type="transmembrane region" description="Helical" evidence="1">
    <location>
        <begin position="544"/>
        <end position="566"/>
    </location>
</feature>
<feature type="transmembrane region" description="Helical" evidence="1">
    <location>
        <begin position="481"/>
        <end position="499"/>
    </location>
</feature>
<feature type="transmembrane region" description="Helical" evidence="1">
    <location>
        <begin position="7"/>
        <end position="24"/>
    </location>
</feature>
<feature type="transmembrane region" description="Helical" evidence="1">
    <location>
        <begin position="455"/>
        <end position="474"/>
    </location>
</feature>
<dbReference type="InterPro" id="IPR021280">
    <property type="entry name" value="TMEM260-like"/>
</dbReference>
<feature type="transmembrane region" description="Helical" evidence="1">
    <location>
        <begin position="142"/>
        <end position="160"/>
    </location>
</feature>
<dbReference type="InterPro" id="IPR011990">
    <property type="entry name" value="TPR-like_helical_dom_sf"/>
</dbReference>
<feature type="transmembrane region" description="Helical" evidence="1">
    <location>
        <begin position="249"/>
        <end position="269"/>
    </location>
</feature>
<feature type="transmembrane region" description="Helical" evidence="1">
    <location>
        <begin position="281"/>
        <end position="303"/>
    </location>
</feature>
<feature type="transmembrane region" description="Helical" evidence="1">
    <location>
        <begin position="55"/>
        <end position="74"/>
    </location>
</feature>
<accession>A0A3B1BN14</accession>
<feature type="transmembrane region" description="Helical" evidence="1">
    <location>
        <begin position="81"/>
        <end position="99"/>
    </location>
</feature>
<feature type="transmembrane region" description="Helical" evidence="1">
    <location>
        <begin position="111"/>
        <end position="130"/>
    </location>
</feature>
<protein>
    <submittedName>
        <fullName evidence="2">Putative membrane protein</fullName>
    </submittedName>
</protein>
<reference evidence="2" key="1">
    <citation type="submission" date="2018-06" db="EMBL/GenBank/DDBJ databases">
        <authorList>
            <person name="Zhirakovskaya E."/>
        </authorList>
    </citation>
    <scope>NUCLEOTIDE SEQUENCE</scope>
</reference>
<keyword evidence="1" id="KW-0812">Transmembrane</keyword>
<dbReference type="PANTHER" id="PTHR16214:SF3">
    <property type="entry name" value="TRANSMEMBRANE PROTEIN 260"/>
    <property type="match status" value="1"/>
</dbReference>
<dbReference type="Pfam" id="PF11028">
    <property type="entry name" value="TMEM260-like"/>
    <property type="match status" value="1"/>
</dbReference>
<feature type="transmembrane region" description="Helical" evidence="1">
    <location>
        <begin position="346"/>
        <end position="366"/>
    </location>
</feature>
<keyword evidence="1" id="KW-1133">Transmembrane helix</keyword>
<name>A0A3B1BN14_9ZZZZ</name>
<feature type="transmembrane region" description="Helical" evidence="1">
    <location>
        <begin position="511"/>
        <end position="532"/>
    </location>
</feature>
<dbReference type="AlphaFoldDB" id="A0A3B1BN14"/>
<feature type="transmembrane region" description="Helical" evidence="1">
    <location>
        <begin position="216"/>
        <end position="237"/>
    </location>
</feature>
<dbReference type="Gene3D" id="1.25.40.10">
    <property type="entry name" value="Tetratricopeptide repeat domain"/>
    <property type="match status" value="1"/>
</dbReference>